<dbReference type="Pfam" id="PF18911">
    <property type="entry name" value="PKD_4"/>
    <property type="match status" value="1"/>
</dbReference>
<dbReference type="InterPro" id="IPR013783">
    <property type="entry name" value="Ig-like_fold"/>
</dbReference>
<dbReference type="GO" id="GO:0046872">
    <property type="term" value="F:metal ion binding"/>
    <property type="evidence" value="ECO:0007669"/>
    <property type="project" value="UniProtKB-KW"/>
</dbReference>
<dbReference type="Gene3D" id="2.60.120.200">
    <property type="match status" value="1"/>
</dbReference>
<dbReference type="SUPFAM" id="SSF49299">
    <property type="entry name" value="PKD domain"/>
    <property type="match status" value="1"/>
</dbReference>
<dbReference type="OrthoDB" id="6278496at2"/>
<dbReference type="InterPro" id="IPR013320">
    <property type="entry name" value="ConA-like_dom_sf"/>
</dbReference>
<dbReference type="InterPro" id="IPR008754">
    <property type="entry name" value="Peptidase_M43"/>
</dbReference>
<dbReference type="PANTHER" id="PTHR47466">
    <property type="match status" value="1"/>
</dbReference>
<feature type="signal peptide" evidence="9">
    <location>
        <begin position="1"/>
        <end position="24"/>
    </location>
</feature>
<feature type="domain" description="PKD" evidence="10">
    <location>
        <begin position="365"/>
        <end position="454"/>
    </location>
</feature>
<dbReference type="SUPFAM" id="SSF49899">
    <property type="entry name" value="Concanavalin A-like lectins/glucanases"/>
    <property type="match status" value="1"/>
</dbReference>
<dbReference type="Pfam" id="PF05572">
    <property type="entry name" value="Peptidase_M43"/>
    <property type="match status" value="1"/>
</dbReference>
<name>A0A1M7GFX2_9BACT</name>
<organism evidence="11 12">
    <name type="scientific">Hymenobacter psychrotolerans DSM 18569</name>
    <dbReference type="NCBI Taxonomy" id="1121959"/>
    <lineage>
        <taxon>Bacteria</taxon>
        <taxon>Pseudomonadati</taxon>
        <taxon>Bacteroidota</taxon>
        <taxon>Cytophagia</taxon>
        <taxon>Cytophagales</taxon>
        <taxon>Hymenobacteraceae</taxon>
        <taxon>Hymenobacter</taxon>
    </lineage>
</organism>
<keyword evidence="6" id="KW-0862">Zinc</keyword>
<evidence type="ECO:0000313" key="12">
    <source>
        <dbReference type="Proteomes" id="UP000183947"/>
    </source>
</evidence>
<evidence type="ECO:0000256" key="5">
    <source>
        <dbReference type="ARBA" id="ARBA00022801"/>
    </source>
</evidence>
<dbReference type="GO" id="GO:0008237">
    <property type="term" value="F:metallopeptidase activity"/>
    <property type="evidence" value="ECO:0007669"/>
    <property type="project" value="UniProtKB-KW"/>
</dbReference>
<keyword evidence="2" id="KW-0645">Protease</keyword>
<evidence type="ECO:0000256" key="6">
    <source>
        <dbReference type="ARBA" id="ARBA00022833"/>
    </source>
</evidence>
<comment type="similarity">
    <text evidence="1">Belongs to the peptidase M43B family.</text>
</comment>
<dbReference type="InterPro" id="IPR022409">
    <property type="entry name" value="PKD/Chitinase_dom"/>
</dbReference>
<evidence type="ECO:0000256" key="1">
    <source>
        <dbReference type="ARBA" id="ARBA00008721"/>
    </source>
</evidence>
<dbReference type="PANTHER" id="PTHR47466:SF1">
    <property type="entry name" value="METALLOPROTEASE MEP1 (AFU_ORTHOLOGUE AFUA_1G07730)-RELATED"/>
    <property type="match status" value="1"/>
</dbReference>
<evidence type="ECO:0000259" key="10">
    <source>
        <dbReference type="PROSITE" id="PS50093"/>
    </source>
</evidence>
<dbReference type="SUPFAM" id="SSF55486">
    <property type="entry name" value="Metalloproteases ('zincins'), catalytic domain"/>
    <property type="match status" value="1"/>
</dbReference>
<dbReference type="AlphaFoldDB" id="A0A1M7GFX2"/>
<keyword evidence="4 9" id="KW-0732">Signal</keyword>
<dbReference type="Gene3D" id="2.60.40.10">
    <property type="entry name" value="Immunoglobulins"/>
    <property type="match status" value="1"/>
</dbReference>
<evidence type="ECO:0000313" key="11">
    <source>
        <dbReference type="EMBL" id="SHM15025.1"/>
    </source>
</evidence>
<keyword evidence="7" id="KW-0482">Metalloprotease</keyword>
<keyword evidence="5" id="KW-0378">Hydrolase</keyword>
<reference evidence="12" key="1">
    <citation type="submission" date="2016-11" db="EMBL/GenBank/DDBJ databases">
        <authorList>
            <person name="Varghese N."/>
            <person name="Submissions S."/>
        </authorList>
    </citation>
    <scope>NUCLEOTIDE SEQUENCE [LARGE SCALE GENOMIC DNA]</scope>
    <source>
        <strain evidence="12">DSM 18569</strain>
    </source>
</reference>
<dbReference type="InterPro" id="IPR024079">
    <property type="entry name" value="MetalloPept_cat_dom_sf"/>
</dbReference>
<keyword evidence="8" id="KW-1015">Disulfide bond</keyword>
<sequence>MLLKRLPKLLLLVAVLLTQYAASAQQLRTRYPEQYYGFNCASDSMQQLEWRRNPAAEQEYRAFLKGVAMMSAQEQARILASPDVTVPVVVHIIHQGGSSNITEAQVNDAIRILNEDYSKTNRDTADVIAAFQPLYANVGFRFRLAKLDPDGNCTTGITRTYSTLTASAGNNVKDLVRWDPNRYLNIWVVDNIASGAGGYAYLPCPGTGIDGIVIRNTQFGSIGRSCGSNFCNRSLTHEVGHYFGLPHTWGGTNTPGAPDNCGLDDGIADTPNTSGVTSGCPSTTYRPCNANSTTGSSTPNNNPNGILANVQNYMDYATCAKMFTLGQKMVMRASLTRLCRSTLVSAINLTETGTSDGFQAAPCAPVAAFQSSATSVCEGSSLTFTDYSYNFAGTATPQYDWRFPGGTPATSTARNPTVTYPAGGSYDVTLIVSTASGSDTLTRTQLVQVQGVNSGERAPFTESFEAATFPATYASTPIRNWRILSNQPDEQALSWQRGTSGVASNGSAYLVVPNNFLGDGTESILISPNINLSGISSTPTLVFDRAYARRSATINDVLRVSFSTDCGVTWSVTQTYNAAALNTKGSITQVGFTPASAADWQPISIPLSSAYRGSPRLLVRFVATSNAGNPLYLDNVRILDPLGTQDAEMTRRGISVYPNPLTAETAVHFTLPTAERAAVRLTDMLGRDVSSIAGKTYGAGAHSIRLQGSNGKALPAGVYLVHLTLGQQTFTTKVLVN</sequence>
<evidence type="ECO:0000256" key="9">
    <source>
        <dbReference type="SAM" id="SignalP"/>
    </source>
</evidence>
<dbReference type="CDD" id="cd00146">
    <property type="entry name" value="PKD"/>
    <property type="match status" value="1"/>
</dbReference>
<dbReference type="EMBL" id="FRAS01000037">
    <property type="protein sequence ID" value="SHM15025.1"/>
    <property type="molecule type" value="Genomic_DNA"/>
</dbReference>
<dbReference type="NCBIfam" id="TIGR04183">
    <property type="entry name" value="Por_Secre_tail"/>
    <property type="match status" value="1"/>
</dbReference>
<gene>
    <name evidence="11" type="ORF">SAMN02746009_04028</name>
</gene>
<dbReference type="InterPro" id="IPR035986">
    <property type="entry name" value="PKD_dom_sf"/>
</dbReference>
<dbReference type="RefSeq" id="WP_073288851.1">
    <property type="nucleotide sequence ID" value="NZ_FRAS01000037.1"/>
</dbReference>
<dbReference type="Gene3D" id="3.40.390.10">
    <property type="entry name" value="Collagenase (Catalytic Domain)"/>
    <property type="match status" value="1"/>
</dbReference>
<evidence type="ECO:0000256" key="3">
    <source>
        <dbReference type="ARBA" id="ARBA00022723"/>
    </source>
</evidence>
<evidence type="ECO:0000256" key="7">
    <source>
        <dbReference type="ARBA" id="ARBA00023049"/>
    </source>
</evidence>
<dbReference type="GO" id="GO:0005975">
    <property type="term" value="P:carbohydrate metabolic process"/>
    <property type="evidence" value="ECO:0007669"/>
    <property type="project" value="UniProtKB-ARBA"/>
</dbReference>
<dbReference type="STRING" id="1121959.SAMN02746009_04028"/>
<evidence type="ECO:0000256" key="4">
    <source>
        <dbReference type="ARBA" id="ARBA00022729"/>
    </source>
</evidence>
<dbReference type="PROSITE" id="PS50093">
    <property type="entry name" value="PKD"/>
    <property type="match status" value="1"/>
</dbReference>
<evidence type="ECO:0000256" key="8">
    <source>
        <dbReference type="ARBA" id="ARBA00023157"/>
    </source>
</evidence>
<evidence type="ECO:0000256" key="2">
    <source>
        <dbReference type="ARBA" id="ARBA00022670"/>
    </source>
</evidence>
<accession>A0A1M7GFX2</accession>
<dbReference type="InterPro" id="IPR026444">
    <property type="entry name" value="Secre_tail"/>
</dbReference>
<dbReference type="InterPro" id="IPR000601">
    <property type="entry name" value="PKD_dom"/>
</dbReference>
<dbReference type="SMART" id="SM00089">
    <property type="entry name" value="PKD"/>
    <property type="match status" value="1"/>
</dbReference>
<keyword evidence="3" id="KW-0479">Metal-binding</keyword>
<protein>
    <submittedName>
        <fullName evidence="11">Por secretion system C-terminal sorting domain-containing protein</fullName>
    </submittedName>
</protein>
<dbReference type="GO" id="GO:0006508">
    <property type="term" value="P:proteolysis"/>
    <property type="evidence" value="ECO:0007669"/>
    <property type="project" value="UniProtKB-KW"/>
</dbReference>
<proteinExistence type="inferred from homology"/>
<dbReference type="Proteomes" id="UP000183947">
    <property type="component" value="Unassembled WGS sequence"/>
</dbReference>
<feature type="chain" id="PRO_5012680826" evidence="9">
    <location>
        <begin position="25"/>
        <end position="737"/>
    </location>
</feature>
<dbReference type="GO" id="GO:0004553">
    <property type="term" value="F:hydrolase activity, hydrolyzing O-glycosyl compounds"/>
    <property type="evidence" value="ECO:0007669"/>
    <property type="project" value="UniProtKB-ARBA"/>
</dbReference>
<dbReference type="NCBIfam" id="NF038128">
    <property type="entry name" value="choice_anch_J"/>
    <property type="match status" value="1"/>
</dbReference>
<keyword evidence="12" id="KW-1185">Reference proteome</keyword>